<name>A0A0B2W0W3_TOXCA</name>
<proteinExistence type="predicted"/>
<dbReference type="EMBL" id="JPKZ01000517">
    <property type="protein sequence ID" value="KHN86815.1"/>
    <property type="molecule type" value="Genomic_DNA"/>
</dbReference>
<keyword evidence="2" id="KW-1185">Reference proteome</keyword>
<comment type="caution">
    <text evidence="1">The sequence shown here is derived from an EMBL/GenBank/DDBJ whole genome shotgun (WGS) entry which is preliminary data.</text>
</comment>
<protein>
    <submittedName>
        <fullName evidence="1">Uncharacterized protein</fullName>
    </submittedName>
</protein>
<evidence type="ECO:0000313" key="1">
    <source>
        <dbReference type="EMBL" id="KHN86815.1"/>
    </source>
</evidence>
<dbReference type="Proteomes" id="UP000031036">
    <property type="component" value="Unassembled WGS sequence"/>
</dbReference>
<sequence>MVSTELHRTAKRVLTVMAQMTIRALIDAVLVLCAFSVVAANPYAIQLSNFLSGRPIISFGEALRMMENGYAVKPSYTHNERYQQSKSLSVDELEGRRPFNTAIFSWLMPSQFR</sequence>
<evidence type="ECO:0000313" key="2">
    <source>
        <dbReference type="Proteomes" id="UP000031036"/>
    </source>
</evidence>
<gene>
    <name evidence="1" type="ORF">Tcan_07801</name>
</gene>
<dbReference type="AlphaFoldDB" id="A0A0B2W0W3"/>
<accession>A0A0B2W0W3</accession>
<reference evidence="1 2" key="1">
    <citation type="submission" date="2014-11" db="EMBL/GenBank/DDBJ databases">
        <title>Genetic blueprint of the zoonotic pathogen Toxocara canis.</title>
        <authorList>
            <person name="Zhu X.-Q."/>
            <person name="Korhonen P.K."/>
            <person name="Cai H."/>
            <person name="Young N.D."/>
            <person name="Nejsum P."/>
            <person name="von Samson-Himmelstjerna G."/>
            <person name="Boag P.R."/>
            <person name="Tan P."/>
            <person name="Li Q."/>
            <person name="Min J."/>
            <person name="Yang Y."/>
            <person name="Wang X."/>
            <person name="Fang X."/>
            <person name="Hall R.S."/>
            <person name="Hofmann A."/>
            <person name="Sternberg P.W."/>
            <person name="Jex A.R."/>
            <person name="Gasser R.B."/>
        </authorList>
    </citation>
    <scope>NUCLEOTIDE SEQUENCE [LARGE SCALE GENOMIC DNA]</scope>
    <source>
        <strain evidence="1">PN_DK_2014</strain>
    </source>
</reference>
<organism evidence="1 2">
    <name type="scientific">Toxocara canis</name>
    <name type="common">Canine roundworm</name>
    <dbReference type="NCBI Taxonomy" id="6265"/>
    <lineage>
        <taxon>Eukaryota</taxon>
        <taxon>Metazoa</taxon>
        <taxon>Ecdysozoa</taxon>
        <taxon>Nematoda</taxon>
        <taxon>Chromadorea</taxon>
        <taxon>Rhabditida</taxon>
        <taxon>Spirurina</taxon>
        <taxon>Ascaridomorpha</taxon>
        <taxon>Ascaridoidea</taxon>
        <taxon>Toxocaridae</taxon>
        <taxon>Toxocara</taxon>
    </lineage>
</organism>